<name>A0A2Z6S5T1_9GLOM</name>
<keyword evidence="11" id="KW-0333">Golgi apparatus</keyword>
<dbReference type="Proteomes" id="UP000247702">
    <property type="component" value="Unassembled WGS sequence"/>
</dbReference>
<evidence type="ECO:0000256" key="2">
    <source>
        <dbReference type="ARBA" id="ARBA00004323"/>
    </source>
</evidence>
<accession>A0A2Z6S5T1</accession>
<evidence type="ECO:0000256" key="9">
    <source>
        <dbReference type="ARBA" id="ARBA00022968"/>
    </source>
</evidence>
<evidence type="ECO:0000256" key="20">
    <source>
        <dbReference type="PIRSR" id="PIRSR601382-3"/>
    </source>
</evidence>
<dbReference type="Pfam" id="PF01532">
    <property type="entry name" value="Glyco_hydro_47"/>
    <property type="match status" value="1"/>
</dbReference>
<feature type="active site" evidence="18">
    <location>
        <position position="480"/>
    </location>
</feature>
<feature type="disulfide bond" evidence="20">
    <location>
        <begin position="398"/>
        <end position="438"/>
    </location>
</feature>
<dbReference type="PRINTS" id="PR00747">
    <property type="entry name" value="GLYHDRLASE47"/>
</dbReference>
<feature type="binding site" evidence="19">
    <location>
        <position position="567"/>
    </location>
    <ligand>
        <name>Ca(2+)</name>
        <dbReference type="ChEBI" id="CHEBI:29108"/>
    </ligand>
</feature>
<organism evidence="23 25">
    <name type="scientific">Rhizophagus clarus</name>
    <dbReference type="NCBI Taxonomy" id="94130"/>
    <lineage>
        <taxon>Eukaryota</taxon>
        <taxon>Fungi</taxon>
        <taxon>Fungi incertae sedis</taxon>
        <taxon>Mucoromycota</taxon>
        <taxon>Glomeromycotina</taxon>
        <taxon>Glomeromycetes</taxon>
        <taxon>Glomerales</taxon>
        <taxon>Glomeraceae</taxon>
        <taxon>Rhizophagus</taxon>
    </lineage>
</organism>
<keyword evidence="12 22" id="KW-0472">Membrane</keyword>
<dbReference type="GO" id="GO:0005975">
    <property type="term" value="P:carbohydrate metabolic process"/>
    <property type="evidence" value="ECO:0007669"/>
    <property type="project" value="InterPro"/>
</dbReference>
<dbReference type="InterPro" id="IPR012341">
    <property type="entry name" value="6hp_glycosidase-like_sf"/>
</dbReference>
<evidence type="ECO:0000256" key="19">
    <source>
        <dbReference type="PIRSR" id="PIRSR601382-2"/>
    </source>
</evidence>
<keyword evidence="6 19" id="KW-0479">Metal-binding</keyword>
<comment type="pathway">
    <text evidence="3">Protein modification; protein glycosylation.</text>
</comment>
<proteinExistence type="inferred from homology"/>
<dbReference type="OrthoDB" id="8118055at2759"/>
<comment type="similarity">
    <text evidence="4 21">Belongs to the glycosyl hydrolase 47 family.</text>
</comment>
<keyword evidence="9" id="KW-0735">Signal-anchor</keyword>
<evidence type="ECO:0000256" key="3">
    <source>
        <dbReference type="ARBA" id="ARBA00004922"/>
    </source>
</evidence>
<comment type="subcellular location">
    <subcellularLocation>
        <location evidence="2">Golgi apparatus membrane</location>
        <topology evidence="2">Single-pass type II membrane protein</topology>
    </subcellularLocation>
</comment>
<evidence type="ECO:0000256" key="7">
    <source>
        <dbReference type="ARBA" id="ARBA00022801"/>
    </source>
</evidence>
<keyword evidence="25" id="KW-1185">Reference proteome</keyword>
<evidence type="ECO:0000256" key="6">
    <source>
        <dbReference type="ARBA" id="ARBA00022723"/>
    </source>
</evidence>
<keyword evidence="5 22" id="KW-0812">Transmembrane</keyword>
<feature type="active site" description="Proton donor" evidence="18">
    <location>
        <position position="452"/>
    </location>
</feature>
<evidence type="ECO:0000256" key="4">
    <source>
        <dbReference type="ARBA" id="ARBA00007658"/>
    </source>
</evidence>
<dbReference type="InterPro" id="IPR050749">
    <property type="entry name" value="Glycosyl_Hydrolase_47"/>
</dbReference>
<dbReference type="GO" id="GO:0004571">
    <property type="term" value="F:mannosyl-oligosaccharide 1,2-alpha-mannosidase activity"/>
    <property type="evidence" value="ECO:0007669"/>
    <property type="project" value="UniProtKB-EC"/>
</dbReference>
<evidence type="ECO:0000256" key="14">
    <source>
        <dbReference type="ARBA" id="ARBA00023180"/>
    </source>
</evidence>
<evidence type="ECO:0000256" key="11">
    <source>
        <dbReference type="ARBA" id="ARBA00023034"/>
    </source>
</evidence>
<keyword evidence="15 21" id="KW-0326">Glycosidase</keyword>
<evidence type="ECO:0000256" key="5">
    <source>
        <dbReference type="ARBA" id="ARBA00022692"/>
    </source>
</evidence>
<gene>
    <name evidence="24" type="ORF">RCL2_000843100</name>
    <name evidence="23" type="ORF">RclHR1_00980023</name>
</gene>
<dbReference type="EC" id="3.2.1.-" evidence="21"/>
<evidence type="ECO:0000256" key="22">
    <source>
        <dbReference type="SAM" id="Phobius"/>
    </source>
</evidence>
<reference evidence="23 25" key="1">
    <citation type="submission" date="2017-11" db="EMBL/GenBank/DDBJ databases">
        <title>The genome of Rhizophagus clarus HR1 reveals common genetic basis of auxotrophy among arbuscular mycorrhizal fungi.</title>
        <authorList>
            <person name="Kobayashi Y."/>
        </authorList>
    </citation>
    <scope>NUCLEOTIDE SEQUENCE [LARGE SCALE GENOMIC DNA]</scope>
    <source>
        <strain evidence="23 25">HR1</strain>
    </source>
</reference>
<evidence type="ECO:0000256" key="16">
    <source>
        <dbReference type="ARBA" id="ARBA00047669"/>
    </source>
</evidence>
<dbReference type="GO" id="GO:0005509">
    <property type="term" value="F:calcium ion binding"/>
    <property type="evidence" value="ECO:0007669"/>
    <property type="project" value="InterPro"/>
</dbReference>
<evidence type="ECO:0000313" key="25">
    <source>
        <dbReference type="Proteomes" id="UP000247702"/>
    </source>
</evidence>
<evidence type="ECO:0000256" key="10">
    <source>
        <dbReference type="ARBA" id="ARBA00022989"/>
    </source>
</evidence>
<feature type="active site" evidence="18">
    <location>
        <position position="334"/>
    </location>
</feature>
<dbReference type="GO" id="GO:0036503">
    <property type="term" value="P:ERAD pathway"/>
    <property type="evidence" value="ECO:0007669"/>
    <property type="project" value="UniProtKB-ARBA"/>
</dbReference>
<comment type="cofactor">
    <cofactor evidence="1 19">
        <name>Ca(2+)</name>
        <dbReference type="ChEBI" id="CHEBI:29108"/>
    </cofactor>
</comment>
<evidence type="ECO:0000256" key="15">
    <source>
        <dbReference type="ARBA" id="ARBA00023295"/>
    </source>
</evidence>
<evidence type="ECO:0000313" key="23">
    <source>
        <dbReference type="EMBL" id="GBC10646.1"/>
    </source>
</evidence>
<dbReference type="EMBL" id="BEXD01004403">
    <property type="protein sequence ID" value="GBC10646.1"/>
    <property type="molecule type" value="Genomic_DNA"/>
</dbReference>
<comment type="catalytic activity">
    <reaction evidence="17">
        <text>N(4)-(alpha-D-Man-(1-&gt;2)-alpha-D-Man-(1-&gt;2)-alpha-D-Man-(1-&gt;3)-[alpha-D-Man-(1-&gt;2)-alpha-D-Man-(1-&gt;3)-[alpha-D-Man-(1-&gt;2)-alpha-D-Man-(1-&gt;6)]-alpha-D-Man-(1-&gt;6)]-beta-D-Man-(1-&gt;4)-beta-D-GlcNAc-(1-&gt;4)-beta-D-GlcNAc)-L-asparaginyl-[protein] (N-glucan mannose isomer 9A1,2,3B1,2,3) + 4 H2O = N(4)-(alpha-D-Man-(1-&gt;3)-[alpha-D-Man-(1-&gt;3)-[alpha-D-Man-(1-&gt;6)]-alpha-D-Man-(1-&gt;6)]-beta-D-Man-(1-&gt;4)-beta-D-GlcNAc-(1-&gt;4)-beta-D-GlcNAc)-L-asparaginyl-[protein] (N-glucan mannose isomer 5A1,2) + 4 beta-D-mannose</text>
        <dbReference type="Rhea" id="RHEA:56008"/>
        <dbReference type="Rhea" id="RHEA-COMP:14356"/>
        <dbReference type="Rhea" id="RHEA-COMP:14367"/>
        <dbReference type="ChEBI" id="CHEBI:15377"/>
        <dbReference type="ChEBI" id="CHEBI:28563"/>
        <dbReference type="ChEBI" id="CHEBI:59087"/>
        <dbReference type="ChEBI" id="CHEBI:139493"/>
        <dbReference type="EC" id="3.2.1.113"/>
    </reaction>
</comment>
<reference evidence="24" key="2">
    <citation type="submission" date="2019-10" db="EMBL/GenBank/DDBJ databases">
        <title>Conservation and host-specific expression of non-tandemly repeated heterogenous ribosome RNA gene in arbuscular mycorrhizal fungi.</title>
        <authorList>
            <person name="Maeda T."/>
            <person name="Kobayashi Y."/>
            <person name="Nakagawa T."/>
            <person name="Ezawa T."/>
            <person name="Yamaguchi K."/>
            <person name="Bino T."/>
            <person name="Nishimoto Y."/>
            <person name="Shigenobu S."/>
            <person name="Kawaguchi M."/>
        </authorList>
    </citation>
    <scope>NUCLEOTIDE SEQUENCE</scope>
    <source>
        <strain evidence="24">HR1</strain>
    </source>
</reference>
<dbReference type="FunFam" id="1.50.10.10:FF:000017">
    <property type="entry name" value="alpha-1,2-Mannosidase"/>
    <property type="match status" value="1"/>
</dbReference>
<keyword evidence="8 19" id="KW-0106">Calcium</keyword>
<dbReference type="AlphaFoldDB" id="A0A2Z6S5T1"/>
<evidence type="ECO:0000256" key="17">
    <source>
        <dbReference type="ARBA" id="ARBA00048605"/>
    </source>
</evidence>
<evidence type="ECO:0000256" key="21">
    <source>
        <dbReference type="RuleBase" id="RU361193"/>
    </source>
</evidence>
<evidence type="ECO:0000256" key="8">
    <source>
        <dbReference type="ARBA" id="ARBA00022837"/>
    </source>
</evidence>
<feature type="active site" description="Proton donor" evidence="18">
    <location>
        <position position="201"/>
    </location>
</feature>
<dbReference type="Gene3D" id="1.50.10.10">
    <property type="match status" value="1"/>
</dbReference>
<keyword evidence="14" id="KW-0325">Glycoprotein</keyword>
<evidence type="ECO:0000256" key="12">
    <source>
        <dbReference type="ARBA" id="ARBA00023136"/>
    </source>
</evidence>
<keyword evidence="7 21" id="KW-0378">Hydrolase</keyword>
<dbReference type="InterPro" id="IPR036026">
    <property type="entry name" value="Seven-hairpin_glycosidases"/>
</dbReference>
<comment type="caution">
    <text evidence="23">The sequence shown here is derived from an EMBL/GenBank/DDBJ whole genome shotgun (WGS) entry which is preliminary data.</text>
</comment>
<dbReference type="GO" id="GO:0009100">
    <property type="term" value="P:glycoprotein metabolic process"/>
    <property type="evidence" value="ECO:0007669"/>
    <property type="project" value="UniProtKB-ARBA"/>
</dbReference>
<evidence type="ECO:0000256" key="13">
    <source>
        <dbReference type="ARBA" id="ARBA00023157"/>
    </source>
</evidence>
<dbReference type="PANTHER" id="PTHR11742:SF55">
    <property type="entry name" value="ENDOPLASMIC RETICULUM MANNOSYL-OLIGOSACCHARIDE 1,2-ALPHA-MANNOSIDASE"/>
    <property type="match status" value="1"/>
</dbReference>
<dbReference type="EMBL" id="BLAL01000053">
    <property type="protein sequence ID" value="GES81176.1"/>
    <property type="molecule type" value="Genomic_DNA"/>
</dbReference>
<keyword evidence="10 22" id="KW-1133">Transmembrane helix</keyword>
<feature type="transmembrane region" description="Helical" evidence="22">
    <location>
        <begin position="30"/>
        <end position="51"/>
    </location>
</feature>
<sequence length="589" mass="67503">MLPRTRDDYDNAKTSKIRLTFTKRYLRVTWFRGLVFVALSCILLFTIYIRWDNNFTPDTSEKQFDDTFERPVETLVQTQFHPPIYTPAHTPTSAPTHTTTYTETHTSVVHDTINWKERQNAVREAFKHAWGGYVRDAWGCDEYHPISHRGSNLTGIGIGFTIVDSLDTLLIMDLKEEFQHARDWVSNSLNFEQNGSVNVFETTIRVLGGLLSAYHLAGNDTLFLSKAIDLGDRLLGAFSSSSGIPYASVNLSSKQGIPAHFVGGASSTSEATTLQLEFKYLSHLTGNEKYWKKAEEVMFKIDSLQKLDGLVPIYLDPHSGNFVGSTITLGARGDSYYEYLLKQYLQTSRTEPIYLRMYDQSMDGVKSRLVNYSSPSKLLYIGELLNDDFNPKMDHLVCFMGGNFALGVTHGKTVREINHFNFKELEDLRIGKELTKTCTEMYFRTATGLAPEIVYFTGSSDSEKDISIKRFDSHNLLRPETVESLFIMWRLTGDVQYREWGWKIFEAFEKHTKFEGGGYTSLEDVTSTSPGRRDKMETFWLAETLKYFYLLFGPNDQIPLDKYVFNTEAHPLPIFIPRRKVRGQGWNRQ</sequence>
<dbReference type="InterPro" id="IPR001382">
    <property type="entry name" value="Glyco_hydro_47"/>
</dbReference>
<dbReference type="GO" id="GO:0000139">
    <property type="term" value="C:Golgi membrane"/>
    <property type="evidence" value="ECO:0007669"/>
    <property type="project" value="UniProtKB-SubCell"/>
</dbReference>
<protein>
    <recommendedName>
        <fullName evidence="21">alpha-1,2-Mannosidase</fullName>
        <ecNumber evidence="21">3.2.1.-</ecNumber>
    </recommendedName>
</protein>
<dbReference type="GO" id="GO:0005783">
    <property type="term" value="C:endoplasmic reticulum"/>
    <property type="evidence" value="ECO:0007669"/>
    <property type="project" value="TreeGrafter"/>
</dbReference>
<evidence type="ECO:0000256" key="18">
    <source>
        <dbReference type="PIRSR" id="PIRSR601382-1"/>
    </source>
</evidence>
<dbReference type="PANTHER" id="PTHR11742">
    <property type="entry name" value="MANNOSYL-OLIGOSACCHARIDE ALPHA-1,2-MANNOSIDASE-RELATED"/>
    <property type="match status" value="1"/>
</dbReference>
<dbReference type="Proteomes" id="UP000615446">
    <property type="component" value="Unassembled WGS sequence"/>
</dbReference>
<dbReference type="STRING" id="94130.A0A2Z6S5T1"/>
<comment type="catalytic activity">
    <reaction evidence="16">
        <text>N(4)-(alpha-D-Man-(1-&gt;2)-alpha-D-Man-(1-&gt;2)-alpha-D-Man-(1-&gt;3)-[alpha-D-Man-(1-&gt;3)-[alpha-D-Man-(1-&gt;2)-alpha-D-Man-(1-&gt;6)]-alpha-D-Man-(1-&gt;6)]-beta-D-Man-(1-&gt;4)-beta-D-GlcNAc-(1-&gt;4)-beta-D-GlcNAc)-L-asparaginyl-[protein] (N-glucan mannose isomer 8A1,2,3B1,3) + 3 H2O = N(4)-(alpha-D-Man-(1-&gt;3)-[alpha-D-Man-(1-&gt;3)-[alpha-D-Man-(1-&gt;6)]-alpha-D-Man-(1-&gt;6)]-beta-D-Man-(1-&gt;4)-beta-D-GlcNAc-(1-&gt;4)-beta-D-GlcNAc)-L-asparaginyl-[protein] (N-glucan mannose isomer 5A1,2) + 3 beta-D-mannose</text>
        <dbReference type="Rhea" id="RHEA:56028"/>
        <dbReference type="Rhea" id="RHEA-COMP:14358"/>
        <dbReference type="Rhea" id="RHEA-COMP:14367"/>
        <dbReference type="ChEBI" id="CHEBI:15377"/>
        <dbReference type="ChEBI" id="CHEBI:28563"/>
        <dbReference type="ChEBI" id="CHEBI:59087"/>
        <dbReference type="ChEBI" id="CHEBI:60628"/>
        <dbReference type="EC" id="3.2.1.113"/>
    </reaction>
</comment>
<evidence type="ECO:0000256" key="1">
    <source>
        <dbReference type="ARBA" id="ARBA00001913"/>
    </source>
</evidence>
<keyword evidence="13 20" id="KW-1015">Disulfide bond</keyword>
<dbReference type="SUPFAM" id="SSF48225">
    <property type="entry name" value="Seven-hairpin glycosidases"/>
    <property type="match status" value="1"/>
</dbReference>
<evidence type="ECO:0000313" key="24">
    <source>
        <dbReference type="EMBL" id="GES81176.1"/>
    </source>
</evidence>